<evidence type="ECO:0000259" key="5">
    <source>
        <dbReference type="Pfam" id="PF16744"/>
    </source>
</evidence>
<dbReference type="InterPro" id="IPR013083">
    <property type="entry name" value="Znf_RING/FYVE/PHD"/>
</dbReference>
<dbReference type="InterPro" id="IPR031946">
    <property type="entry name" value="KIAA1045_Zf_RING"/>
</dbReference>
<dbReference type="Gene3D" id="3.30.40.10">
    <property type="entry name" value="Zinc/RING finger domain, C3HC4 (zinc finger)"/>
    <property type="match status" value="1"/>
</dbReference>
<sequence length="389" mass="44265">MGVLMSRQQTVKKVQKVSLAVSAFKDGLWEQPLTQWQAEVGGMHWGTLEQVVQEGEEEALAGPSQPEENSTSKAAWEQLLDGQGLETEDPTQTHLPIPSDPQCSSPPAKHCPDPHLEKPAPCQHCLSEQLPISCQVLNDDMREICEVWTAESLFPCHVCSRVYHDGCLHHMGYLWNNSAMEAIEMAHTETGWSCYYCDNLSLLLMEEEMYSLMEILRQCKIIPGTCLTLDSFLHYKHLVHKQQFERPVAEAQEEQAALQFSALDPDKKEHVKWHDFLSHKSIQLLQKLQPQNALLWLLTAKEREWARVAFQALDQDSDGFIREGEDHQFWHDWFRKHQKETLSCNVSISYIGPMSESSSASDPSFLQENIAYILATHPNSAALHLQPLA</sequence>
<evidence type="ECO:0000256" key="4">
    <source>
        <dbReference type="SAM" id="MobiDB-lite"/>
    </source>
</evidence>
<reference evidence="6" key="2">
    <citation type="submission" date="2025-09" db="UniProtKB">
        <authorList>
            <consortium name="Ensembl"/>
        </authorList>
    </citation>
    <scope>IDENTIFICATION</scope>
</reference>
<protein>
    <recommendedName>
        <fullName evidence="5">KIAA1045 RING finger domain-containing protein</fullName>
    </recommendedName>
</protein>
<feature type="region of interest" description="Disordered" evidence="4">
    <location>
        <begin position="86"/>
        <end position="112"/>
    </location>
</feature>
<evidence type="ECO:0000313" key="7">
    <source>
        <dbReference type="Proteomes" id="UP000694551"/>
    </source>
</evidence>
<dbReference type="InterPro" id="IPR011992">
    <property type="entry name" value="EF-hand-dom_pair"/>
</dbReference>
<dbReference type="PANTHER" id="PTHR46453">
    <property type="entry name" value="PROTEIN KINASE C-BINDING PROTEIN 1"/>
    <property type="match status" value="1"/>
</dbReference>
<dbReference type="GO" id="GO:0003714">
    <property type="term" value="F:transcription corepressor activity"/>
    <property type="evidence" value="ECO:0007669"/>
    <property type="project" value="TreeGrafter"/>
</dbReference>
<dbReference type="Pfam" id="PF16744">
    <property type="entry name" value="zf-RING_15"/>
    <property type="match status" value="1"/>
</dbReference>
<keyword evidence="2" id="KW-0863">Zinc-finger</keyword>
<dbReference type="InterPro" id="IPR011011">
    <property type="entry name" value="Znf_FYVE_PHD"/>
</dbReference>
<keyword evidence="1" id="KW-0479">Metal-binding</keyword>
<dbReference type="Gene3D" id="1.10.238.10">
    <property type="entry name" value="EF-hand"/>
    <property type="match status" value="1"/>
</dbReference>
<dbReference type="SUPFAM" id="SSF47473">
    <property type="entry name" value="EF-hand"/>
    <property type="match status" value="1"/>
</dbReference>
<dbReference type="GO" id="GO:0005634">
    <property type="term" value="C:nucleus"/>
    <property type="evidence" value="ECO:0007669"/>
    <property type="project" value="TreeGrafter"/>
</dbReference>
<evidence type="ECO:0000313" key="6">
    <source>
        <dbReference type="Ensembl" id="ENSSOCP00000004403.1"/>
    </source>
</evidence>
<reference evidence="6" key="1">
    <citation type="submission" date="2025-08" db="UniProtKB">
        <authorList>
            <consortium name="Ensembl"/>
        </authorList>
    </citation>
    <scope>IDENTIFICATION</scope>
</reference>
<evidence type="ECO:0000256" key="1">
    <source>
        <dbReference type="ARBA" id="ARBA00022723"/>
    </source>
</evidence>
<dbReference type="Ensembl" id="ENSSOCT00000004532.1">
    <property type="protein sequence ID" value="ENSSOCP00000004403.1"/>
    <property type="gene ID" value="ENSSOCG00000003218.1"/>
</dbReference>
<proteinExistence type="predicted"/>
<evidence type="ECO:0000256" key="3">
    <source>
        <dbReference type="ARBA" id="ARBA00022833"/>
    </source>
</evidence>
<name>A0A8D0ERQ2_STROC</name>
<dbReference type="AlphaFoldDB" id="A0A8D0ERQ2"/>
<dbReference type="SUPFAM" id="SSF57903">
    <property type="entry name" value="FYVE/PHD zinc finger"/>
    <property type="match status" value="1"/>
</dbReference>
<organism evidence="6 7">
    <name type="scientific">Strix occidentalis caurina</name>
    <name type="common">northern spotted owl</name>
    <dbReference type="NCBI Taxonomy" id="311401"/>
    <lineage>
        <taxon>Eukaryota</taxon>
        <taxon>Metazoa</taxon>
        <taxon>Chordata</taxon>
        <taxon>Craniata</taxon>
        <taxon>Vertebrata</taxon>
        <taxon>Euteleostomi</taxon>
        <taxon>Archelosauria</taxon>
        <taxon>Archosauria</taxon>
        <taxon>Dinosauria</taxon>
        <taxon>Saurischia</taxon>
        <taxon>Theropoda</taxon>
        <taxon>Coelurosauria</taxon>
        <taxon>Aves</taxon>
        <taxon>Neognathae</taxon>
        <taxon>Neoaves</taxon>
        <taxon>Telluraves</taxon>
        <taxon>Strigiformes</taxon>
        <taxon>Strigidae</taxon>
        <taxon>Strix</taxon>
    </lineage>
</organism>
<dbReference type="PANTHER" id="PTHR46453:SF4">
    <property type="entry name" value="PHD FINGER PROTEIN 24"/>
    <property type="match status" value="1"/>
</dbReference>
<keyword evidence="7" id="KW-1185">Reference proteome</keyword>
<accession>A0A8D0ERQ2</accession>
<dbReference type="GO" id="GO:0008270">
    <property type="term" value="F:zinc ion binding"/>
    <property type="evidence" value="ECO:0007669"/>
    <property type="project" value="UniProtKB-KW"/>
</dbReference>
<keyword evidence="3" id="KW-0862">Zinc</keyword>
<feature type="domain" description="KIAA1045 RING finger" evidence="5">
    <location>
        <begin position="135"/>
        <end position="207"/>
    </location>
</feature>
<evidence type="ECO:0000256" key="2">
    <source>
        <dbReference type="ARBA" id="ARBA00022771"/>
    </source>
</evidence>
<dbReference type="GO" id="GO:0005737">
    <property type="term" value="C:cytoplasm"/>
    <property type="evidence" value="ECO:0007669"/>
    <property type="project" value="TreeGrafter"/>
</dbReference>
<dbReference type="Proteomes" id="UP000694551">
    <property type="component" value="Unplaced"/>
</dbReference>